<dbReference type="Gene3D" id="3.40.50.20">
    <property type="match status" value="1"/>
</dbReference>
<feature type="binding site" evidence="2">
    <location>
        <position position="170"/>
    </location>
    <ligand>
        <name>acetyl-CoA</name>
        <dbReference type="ChEBI" id="CHEBI:57288"/>
    </ligand>
</feature>
<feature type="active site" description="Proton acceptor" evidence="1">
    <location>
        <position position="140"/>
    </location>
</feature>
<evidence type="ECO:0000256" key="2">
    <source>
        <dbReference type="PIRSR" id="PIRSR620019-2"/>
    </source>
</evidence>
<name>A0AAJ1TES7_9BACL</name>
<evidence type="ECO:0000256" key="1">
    <source>
        <dbReference type="PIRSR" id="PIRSR620019-1"/>
    </source>
</evidence>
<dbReference type="RefSeq" id="WP_307251815.1">
    <property type="nucleotide sequence ID" value="NZ_JAUSUV010000005.1"/>
</dbReference>
<dbReference type="CDD" id="cd03360">
    <property type="entry name" value="LbH_AT_putative"/>
    <property type="match status" value="1"/>
</dbReference>
<keyword evidence="5" id="KW-1185">Reference proteome</keyword>
<feature type="site" description="Increases basicity of active site His" evidence="1">
    <location>
        <position position="141"/>
    </location>
</feature>
<feature type="domain" description="PglD N-terminal" evidence="3">
    <location>
        <begin position="7"/>
        <end position="83"/>
    </location>
</feature>
<dbReference type="AlphaFoldDB" id="A0AAJ1TES7"/>
<dbReference type="Proteomes" id="UP001238450">
    <property type="component" value="Unassembled WGS sequence"/>
</dbReference>
<protein>
    <submittedName>
        <fullName evidence="4">Sugar O-acyltransferase (Sialic acid O-acetyltransferase NeuD family)</fullName>
    </submittedName>
</protein>
<reference evidence="4 5" key="1">
    <citation type="submission" date="2023-07" db="EMBL/GenBank/DDBJ databases">
        <title>Genomic Encyclopedia of Type Strains, Phase IV (KMG-IV): sequencing the most valuable type-strain genomes for metagenomic binning, comparative biology and taxonomic classification.</title>
        <authorList>
            <person name="Goeker M."/>
        </authorList>
    </citation>
    <scope>NUCLEOTIDE SEQUENCE [LARGE SCALE GENOMIC DNA]</scope>
    <source>
        <strain evidence="4 5">DSM 46876</strain>
    </source>
</reference>
<evidence type="ECO:0000313" key="5">
    <source>
        <dbReference type="Proteomes" id="UP001238450"/>
    </source>
</evidence>
<gene>
    <name evidence="4" type="ORF">J2Z48_001241</name>
</gene>
<dbReference type="PANTHER" id="PTHR43300">
    <property type="entry name" value="ACETYLTRANSFERASE"/>
    <property type="match status" value="1"/>
</dbReference>
<dbReference type="Pfam" id="PF17836">
    <property type="entry name" value="PglD_N"/>
    <property type="match status" value="1"/>
</dbReference>
<dbReference type="Gene3D" id="2.160.10.10">
    <property type="entry name" value="Hexapeptide repeat proteins"/>
    <property type="match status" value="1"/>
</dbReference>
<comment type="caution">
    <text evidence="4">The sequence shown here is derived from an EMBL/GenBank/DDBJ whole genome shotgun (WGS) entry which is preliminary data.</text>
</comment>
<dbReference type="PANTHER" id="PTHR43300:SF7">
    <property type="entry name" value="UDP-N-ACETYLBACILLOSAMINE N-ACETYLTRANSFERASE"/>
    <property type="match status" value="1"/>
</dbReference>
<evidence type="ECO:0000313" key="4">
    <source>
        <dbReference type="EMBL" id="MDQ0417069.1"/>
    </source>
</evidence>
<feature type="binding site" evidence="2">
    <location>
        <position position="72"/>
    </location>
    <ligand>
        <name>substrate</name>
    </ligand>
</feature>
<proteinExistence type="predicted"/>
<dbReference type="InterPro" id="IPR011004">
    <property type="entry name" value="Trimer_LpxA-like_sf"/>
</dbReference>
<dbReference type="InterPro" id="IPR020019">
    <property type="entry name" value="AcTrfase_PglD-like"/>
</dbReference>
<dbReference type="InterPro" id="IPR050179">
    <property type="entry name" value="Trans_hexapeptide_repeat"/>
</dbReference>
<dbReference type="NCBIfam" id="TIGR03570">
    <property type="entry name" value="NeuD_NnaD"/>
    <property type="match status" value="1"/>
</dbReference>
<dbReference type="EMBL" id="JAUSUV010000005">
    <property type="protein sequence ID" value="MDQ0417069.1"/>
    <property type="molecule type" value="Genomic_DNA"/>
</dbReference>
<organism evidence="4 5">
    <name type="scientific">Croceifilum oryzae</name>
    <dbReference type="NCBI Taxonomy" id="1553429"/>
    <lineage>
        <taxon>Bacteria</taxon>
        <taxon>Bacillati</taxon>
        <taxon>Bacillota</taxon>
        <taxon>Bacilli</taxon>
        <taxon>Bacillales</taxon>
        <taxon>Thermoactinomycetaceae</taxon>
        <taxon>Croceifilum</taxon>
    </lineage>
</organism>
<dbReference type="SUPFAM" id="SSF51161">
    <property type="entry name" value="Trimeric LpxA-like enzymes"/>
    <property type="match status" value="1"/>
</dbReference>
<evidence type="ECO:0000259" key="3">
    <source>
        <dbReference type="Pfam" id="PF17836"/>
    </source>
</evidence>
<sequence>MNHTKPLVIWGCGGHAREVNHLCEQIGCEVVGFLDERLEMKGSIIDGIPVLGDLTDILSRRNHVEIVCAGVGDPALKRRFSRKTIELGFSIAPSLIHPAVYLSKRSHVGVGSVICEGVILTTRVEIGDFVIINRGANISHDNQIGNYVTIAPGVNVAGHVVIQEGAYLGIGCSVREKIEIGAWSMVGGGAFVHQDVPDRVLYAGVPAHFKKERGVGDE</sequence>
<feature type="binding site" evidence="2">
    <location>
        <position position="188"/>
    </location>
    <ligand>
        <name>acetyl-CoA</name>
        <dbReference type="ChEBI" id="CHEBI:57288"/>
    </ligand>
</feature>
<dbReference type="InterPro" id="IPR041561">
    <property type="entry name" value="PglD_N"/>
</dbReference>
<accession>A0AAJ1TES7</accession>